<dbReference type="GO" id="GO:0005886">
    <property type="term" value="C:plasma membrane"/>
    <property type="evidence" value="ECO:0007669"/>
    <property type="project" value="TreeGrafter"/>
</dbReference>
<protein>
    <submittedName>
        <fullName evidence="9">4Fe-4S binding protein</fullName>
    </submittedName>
</protein>
<dbReference type="InterPro" id="IPR017896">
    <property type="entry name" value="4Fe4S_Fe-S-bd"/>
</dbReference>
<dbReference type="PANTHER" id="PTHR30176">
    <property type="entry name" value="FERREDOXIN-TYPE PROTEIN NAPH"/>
    <property type="match status" value="1"/>
</dbReference>
<dbReference type="Proteomes" id="UP000778970">
    <property type="component" value="Unassembled WGS sequence"/>
</dbReference>
<dbReference type="GO" id="GO:0051539">
    <property type="term" value="F:4 iron, 4 sulfur cluster binding"/>
    <property type="evidence" value="ECO:0007669"/>
    <property type="project" value="UniProtKB-KW"/>
</dbReference>
<name>A0A934QJS3_9PROT</name>
<keyword evidence="6" id="KW-0411">Iron-sulfur</keyword>
<sequence>MTCQNAILGARSTRRLPPRIEAVAVALRPYLPIVHLCMFVGFFVLIVGPALLPGSEIAQQLGDLARFLIWTLWFPLVFISVLLTGRSWCGLLCPMGAASEWMNRIGRKRPVPGWLRWGGTPIVSFLLVTTLGQTLGVRDYASAILEVFGLTFLAALVIGYFYGQGQKKRAWCRHACPIGLLLGVFSRLSMVDLAPKRPKAGGDAYDTRGLCPTMIDLRRKTESRHCVMCARCVNPDKKGGLALQFRNPGAEIADIRNHHPSSFEVWFLFLGTGIALGGFLWLVLPLYQNLRQATVNWVIEHGYLWLGNPGPAWLMSVHPDAREVFTWIDFFLISGWMIGVMLALTVVLAALQATGAWLAGRLGAHGRFGERFVALSYQVAPPAMISLLLGLGIDLFGLVPQAAAASVKVVALGAAVIWGGWLGWQILKNLGLPGARAAVATLPGLIGGLAVASAWWPAIVG</sequence>
<keyword evidence="7" id="KW-0812">Transmembrane</keyword>
<keyword evidence="7" id="KW-1133">Transmembrane helix</keyword>
<evidence type="ECO:0000256" key="4">
    <source>
        <dbReference type="ARBA" id="ARBA00022982"/>
    </source>
</evidence>
<gene>
    <name evidence="9" type="ORF">CKO21_13255</name>
</gene>
<evidence type="ECO:0000256" key="6">
    <source>
        <dbReference type="ARBA" id="ARBA00023014"/>
    </source>
</evidence>
<dbReference type="InterPro" id="IPR051684">
    <property type="entry name" value="Electron_Trans/Redox"/>
</dbReference>
<dbReference type="Pfam" id="PF12801">
    <property type="entry name" value="Fer4_5"/>
    <property type="match status" value="2"/>
</dbReference>
<evidence type="ECO:0000256" key="5">
    <source>
        <dbReference type="ARBA" id="ARBA00023004"/>
    </source>
</evidence>
<keyword evidence="2" id="KW-0004">4Fe-4S</keyword>
<evidence type="ECO:0000256" key="1">
    <source>
        <dbReference type="ARBA" id="ARBA00022448"/>
    </source>
</evidence>
<comment type="caution">
    <text evidence="9">The sequence shown here is derived from an EMBL/GenBank/DDBJ whole genome shotgun (WGS) entry which is preliminary data.</text>
</comment>
<accession>A0A934QJS3</accession>
<feature type="transmembrane region" description="Helical" evidence="7">
    <location>
        <begin position="140"/>
        <end position="163"/>
    </location>
</feature>
<evidence type="ECO:0000313" key="9">
    <source>
        <dbReference type="EMBL" id="MBK1698209.1"/>
    </source>
</evidence>
<dbReference type="AlphaFoldDB" id="A0A934QJS3"/>
<feature type="transmembrane region" description="Helical" evidence="7">
    <location>
        <begin position="405"/>
        <end position="424"/>
    </location>
</feature>
<reference evidence="9" key="2">
    <citation type="journal article" date="2020" name="Microorganisms">
        <title>Osmotic Adaptation and Compatible Solute Biosynthesis of Phototrophic Bacteria as Revealed from Genome Analyses.</title>
        <authorList>
            <person name="Imhoff J.F."/>
            <person name="Rahn T."/>
            <person name="Kunzel S."/>
            <person name="Keller A."/>
            <person name="Neulinger S.C."/>
        </authorList>
    </citation>
    <scope>NUCLEOTIDE SEQUENCE</scope>
    <source>
        <strain evidence="9">DSM 9154</strain>
    </source>
</reference>
<feature type="transmembrane region" description="Helical" evidence="7">
    <location>
        <begin position="30"/>
        <end position="52"/>
    </location>
</feature>
<dbReference type="GO" id="GO:0046872">
    <property type="term" value="F:metal ion binding"/>
    <property type="evidence" value="ECO:0007669"/>
    <property type="project" value="UniProtKB-KW"/>
</dbReference>
<feature type="transmembrane region" description="Helical" evidence="7">
    <location>
        <begin position="265"/>
        <end position="287"/>
    </location>
</feature>
<keyword evidence="1" id="KW-0813">Transport</keyword>
<keyword evidence="10" id="KW-1185">Reference proteome</keyword>
<feature type="transmembrane region" description="Helical" evidence="7">
    <location>
        <begin position="436"/>
        <end position="456"/>
    </location>
</feature>
<keyword evidence="7" id="KW-0472">Membrane</keyword>
<evidence type="ECO:0000313" key="10">
    <source>
        <dbReference type="Proteomes" id="UP000778970"/>
    </source>
</evidence>
<feature type="transmembrane region" description="Helical" evidence="7">
    <location>
        <begin position="372"/>
        <end position="393"/>
    </location>
</feature>
<dbReference type="RefSeq" id="WP_027288668.1">
    <property type="nucleotide sequence ID" value="NZ_NRRE01000026.1"/>
</dbReference>
<feature type="domain" description="4Fe-4S ferredoxin-type" evidence="8">
    <location>
        <begin position="147"/>
        <end position="188"/>
    </location>
</feature>
<evidence type="ECO:0000256" key="3">
    <source>
        <dbReference type="ARBA" id="ARBA00022723"/>
    </source>
</evidence>
<feature type="transmembrane region" description="Helical" evidence="7">
    <location>
        <begin position="114"/>
        <end position="134"/>
    </location>
</feature>
<evidence type="ECO:0000256" key="2">
    <source>
        <dbReference type="ARBA" id="ARBA00022485"/>
    </source>
</evidence>
<feature type="transmembrane region" description="Helical" evidence="7">
    <location>
        <begin position="324"/>
        <end position="351"/>
    </location>
</feature>
<organism evidence="9 10">
    <name type="scientific">Rhodovibrio salinarum</name>
    <dbReference type="NCBI Taxonomy" id="1087"/>
    <lineage>
        <taxon>Bacteria</taxon>
        <taxon>Pseudomonadati</taxon>
        <taxon>Pseudomonadota</taxon>
        <taxon>Alphaproteobacteria</taxon>
        <taxon>Rhodospirillales</taxon>
        <taxon>Rhodovibrionaceae</taxon>
        <taxon>Rhodovibrio</taxon>
    </lineage>
</organism>
<proteinExistence type="predicted"/>
<dbReference type="PANTHER" id="PTHR30176:SF3">
    <property type="entry name" value="FERREDOXIN-TYPE PROTEIN NAPH"/>
    <property type="match status" value="1"/>
</dbReference>
<keyword evidence="4" id="KW-0249">Electron transport</keyword>
<feature type="domain" description="4Fe-4S ferredoxin-type" evidence="8">
    <location>
        <begin position="69"/>
        <end position="111"/>
    </location>
</feature>
<keyword evidence="3" id="KW-0479">Metal-binding</keyword>
<feature type="transmembrane region" description="Helical" evidence="7">
    <location>
        <begin position="72"/>
        <end position="93"/>
    </location>
</feature>
<keyword evidence="5" id="KW-0408">Iron</keyword>
<evidence type="ECO:0000259" key="8">
    <source>
        <dbReference type="Pfam" id="PF12801"/>
    </source>
</evidence>
<reference evidence="9" key="1">
    <citation type="submission" date="2017-08" db="EMBL/GenBank/DDBJ databases">
        <authorList>
            <person name="Imhoff J.F."/>
            <person name="Rahn T."/>
            <person name="Kuenzel S."/>
            <person name="Neulinger S.C."/>
        </authorList>
    </citation>
    <scope>NUCLEOTIDE SEQUENCE</scope>
    <source>
        <strain evidence="9">DSM 9154</strain>
    </source>
</reference>
<dbReference type="EMBL" id="NRRE01000026">
    <property type="protein sequence ID" value="MBK1698209.1"/>
    <property type="molecule type" value="Genomic_DNA"/>
</dbReference>
<evidence type="ECO:0000256" key="7">
    <source>
        <dbReference type="SAM" id="Phobius"/>
    </source>
</evidence>